<evidence type="ECO:0000256" key="1">
    <source>
        <dbReference type="ARBA" id="ARBA00006817"/>
    </source>
</evidence>
<name>A0A258D244_CAUVI</name>
<dbReference type="Proteomes" id="UP000215616">
    <property type="component" value="Unassembled WGS sequence"/>
</dbReference>
<evidence type="ECO:0000259" key="2">
    <source>
        <dbReference type="Pfam" id="PF08327"/>
    </source>
</evidence>
<dbReference type="SUPFAM" id="SSF55961">
    <property type="entry name" value="Bet v1-like"/>
    <property type="match status" value="1"/>
</dbReference>
<feature type="domain" description="Activator of Hsp90 ATPase homologue 1/2-like C-terminal" evidence="2">
    <location>
        <begin position="24"/>
        <end position="160"/>
    </location>
</feature>
<accession>A0A258D244</accession>
<comment type="similarity">
    <text evidence="1">Belongs to the AHA1 family.</text>
</comment>
<protein>
    <submittedName>
        <fullName evidence="3">Polyketide cyclase</fullName>
    </submittedName>
</protein>
<dbReference type="Gene3D" id="3.30.530.20">
    <property type="match status" value="1"/>
</dbReference>
<dbReference type="InterPro" id="IPR023393">
    <property type="entry name" value="START-like_dom_sf"/>
</dbReference>
<reference evidence="3 4" key="1">
    <citation type="submission" date="2017-03" db="EMBL/GenBank/DDBJ databases">
        <title>Lifting the veil on microbial sulfur biogeochemistry in mining wastewaters.</title>
        <authorList>
            <person name="Kantor R.S."/>
            <person name="Colenbrander Nelson T."/>
            <person name="Marshall S."/>
            <person name="Bennett D."/>
            <person name="Apte S."/>
            <person name="Camacho D."/>
            <person name="Thomas B.C."/>
            <person name="Warren L.A."/>
            <person name="Banfield J.F."/>
        </authorList>
    </citation>
    <scope>NUCLEOTIDE SEQUENCE [LARGE SCALE GENOMIC DNA]</scope>
    <source>
        <strain evidence="3">32-67-7</strain>
    </source>
</reference>
<sequence>MPLDTAAAPAKPEDRDLVLERIIDVPAEKLYTCWTTPDLMPEWFCPKPWTVSNVRLDVRTGGNSYMEMNGPNGEVVPQPGVYLEVVPNQKIVFTDAFTETWQPSDKPFMVAIVTFEDLGDGKTRYRAVARHWTVEDKTAHEQMGFHEGWGVATDQLTALAKTL</sequence>
<organism evidence="3 4">
    <name type="scientific">Caulobacter vibrioides</name>
    <name type="common">Caulobacter crescentus</name>
    <dbReference type="NCBI Taxonomy" id="155892"/>
    <lineage>
        <taxon>Bacteria</taxon>
        <taxon>Pseudomonadati</taxon>
        <taxon>Pseudomonadota</taxon>
        <taxon>Alphaproteobacteria</taxon>
        <taxon>Caulobacterales</taxon>
        <taxon>Caulobacteraceae</taxon>
        <taxon>Caulobacter</taxon>
    </lineage>
</organism>
<gene>
    <name evidence="3" type="ORF">B7Z12_13380</name>
</gene>
<dbReference type="EMBL" id="NCDQ01000222">
    <property type="protein sequence ID" value="OYX01799.1"/>
    <property type="molecule type" value="Genomic_DNA"/>
</dbReference>
<proteinExistence type="inferred from homology"/>
<dbReference type="Pfam" id="PF08327">
    <property type="entry name" value="AHSA1"/>
    <property type="match status" value="1"/>
</dbReference>
<evidence type="ECO:0000313" key="4">
    <source>
        <dbReference type="Proteomes" id="UP000215616"/>
    </source>
</evidence>
<comment type="caution">
    <text evidence="3">The sequence shown here is derived from an EMBL/GenBank/DDBJ whole genome shotgun (WGS) entry which is preliminary data.</text>
</comment>
<dbReference type="InterPro" id="IPR013538">
    <property type="entry name" value="ASHA1/2-like_C"/>
</dbReference>
<dbReference type="CDD" id="cd08896">
    <property type="entry name" value="SRPBCC_CalC_Aha1-like_3"/>
    <property type="match status" value="1"/>
</dbReference>
<dbReference type="AlphaFoldDB" id="A0A258D244"/>
<evidence type="ECO:0000313" key="3">
    <source>
        <dbReference type="EMBL" id="OYX01799.1"/>
    </source>
</evidence>